<evidence type="ECO:0000313" key="3">
    <source>
        <dbReference type="Proteomes" id="UP001595912"/>
    </source>
</evidence>
<organism evidence="2 3">
    <name type="scientific">Dactylosporangium cerinum</name>
    <dbReference type="NCBI Taxonomy" id="1434730"/>
    <lineage>
        <taxon>Bacteria</taxon>
        <taxon>Bacillati</taxon>
        <taxon>Actinomycetota</taxon>
        <taxon>Actinomycetes</taxon>
        <taxon>Micromonosporales</taxon>
        <taxon>Micromonosporaceae</taxon>
        <taxon>Dactylosporangium</taxon>
    </lineage>
</organism>
<reference evidence="3" key="1">
    <citation type="journal article" date="2019" name="Int. J. Syst. Evol. Microbiol.">
        <title>The Global Catalogue of Microorganisms (GCM) 10K type strain sequencing project: providing services to taxonomists for standard genome sequencing and annotation.</title>
        <authorList>
            <consortium name="The Broad Institute Genomics Platform"/>
            <consortium name="The Broad Institute Genome Sequencing Center for Infectious Disease"/>
            <person name="Wu L."/>
            <person name="Ma J."/>
        </authorList>
    </citation>
    <scope>NUCLEOTIDE SEQUENCE [LARGE SCALE GENOMIC DNA]</scope>
    <source>
        <strain evidence="3">CGMCC 4.7152</strain>
    </source>
</reference>
<proteinExistence type="predicted"/>
<dbReference type="RefSeq" id="WP_380116536.1">
    <property type="nucleotide sequence ID" value="NZ_JBHSIU010000019.1"/>
</dbReference>
<keyword evidence="3" id="KW-1185">Reference proteome</keyword>
<keyword evidence="1" id="KW-1133">Transmembrane helix</keyword>
<sequence>MNKADSPPPSRTVGAVAGIAVIFALAATSRHWLPGYPDWQKAPAATLVGVAVGRIAQRIALRLKDRRR</sequence>
<feature type="transmembrane region" description="Helical" evidence="1">
    <location>
        <begin position="12"/>
        <end position="32"/>
    </location>
</feature>
<dbReference type="Proteomes" id="UP001595912">
    <property type="component" value="Unassembled WGS sequence"/>
</dbReference>
<feature type="transmembrane region" description="Helical" evidence="1">
    <location>
        <begin position="44"/>
        <end position="61"/>
    </location>
</feature>
<evidence type="ECO:0000313" key="2">
    <source>
        <dbReference type="EMBL" id="MFC4999979.1"/>
    </source>
</evidence>
<comment type="caution">
    <text evidence="2">The sequence shown here is derived from an EMBL/GenBank/DDBJ whole genome shotgun (WGS) entry which is preliminary data.</text>
</comment>
<name>A0ABV9VWA4_9ACTN</name>
<protein>
    <submittedName>
        <fullName evidence="2">Uncharacterized protein</fullName>
    </submittedName>
</protein>
<gene>
    <name evidence="2" type="ORF">ACFPIJ_19320</name>
</gene>
<accession>A0ABV9VWA4</accession>
<keyword evidence="1" id="KW-0472">Membrane</keyword>
<keyword evidence="1" id="KW-0812">Transmembrane</keyword>
<evidence type="ECO:0000256" key="1">
    <source>
        <dbReference type="SAM" id="Phobius"/>
    </source>
</evidence>
<dbReference type="EMBL" id="JBHSIU010000019">
    <property type="protein sequence ID" value="MFC4999979.1"/>
    <property type="molecule type" value="Genomic_DNA"/>
</dbReference>